<dbReference type="InterPro" id="IPR026096">
    <property type="entry name" value="R-trans_p"/>
</dbReference>
<protein>
    <submittedName>
        <fullName evidence="13">Zf-3CxxC domain-containing protein</fullName>
    </submittedName>
</protein>
<evidence type="ECO:0000313" key="10">
    <source>
        <dbReference type="EMBL" id="VUZ45063.1"/>
    </source>
</evidence>
<keyword evidence="3" id="KW-0479">Metal-binding</keyword>
<feature type="domain" description="3CxxC-type" evidence="8">
    <location>
        <begin position="116"/>
        <end position="195"/>
    </location>
</feature>
<dbReference type="InterPro" id="IPR027377">
    <property type="entry name" value="ZAR1/RTP1-5-like_Znf-3CxxC"/>
</dbReference>
<dbReference type="EMBL" id="CABIJS010000155">
    <property type="protein sequence ID" value="VUZ45063.1"/>
    <property type="molecule type" value="Genomic_DNA"/>
</dbReference>
<dbReference type="GO" id="GO:0006612">
    <property type="term" value="P:protein targeting to membrane"/>
    <property type="evidence" value="ECO:0007669"/>
    <property type="project" value="TreeGrafter"/>
</dbReference>
<keyword evidence="6" id="KW-1133">Transmembrane helix</keyword>
<keyword evidence="5" id="KW-0862">Zinc</keyword>
<sequence>MTEQTQVIQRNNDAEPVIEERSQSICVCPDCIMKYLSEFENNKASIWTPSNKEGDEKEELADIDRNLHANLHILWIGQFIQLFSTLTARNGILWYLRPLDPDEKIFHAAIWRSTVKAKVRFECESCQYVWTSMMGTAVFSVHPSISAANALELCFTLLGQQCSNCDSKVFQSAIWYPEEVVRVLNYVYWQICDELFFINAIPQVVAFNPQVAKQQEETLSKPRRALQVVRTVCRSVSFVGGRQNPILQSLITSRAGQPLKKHFSDQCEACMRGVCSALDSSNTAESNRGPRLRILKHHIHHRRRKSSITKIDRSTNVTPEQKVEATDFDEIKEIEQDMMKLCLKMPTNYTVFGSIGPANKRGDVLFRSLRGGESVEERIKAQEKKTWRSCDDLVVACEEKAAEK</sequence>
<dbReference type="PANTHER" id="PTHR14402">
    <property type="entry name" value="RECEPTOR TRANSPORTING PROTEIN"/>
    <property type="match status" value="1"/>
</dbReference>
<keyword evidence="4" id="KW-0863">Zinc-finger</keyword>
<comment type="subcellular location">
    <subcellularLocation>
        <location evidence="1">Membrane</location>
        <topology evidence="1">Single-pass membrane protein</topology>
    </subcellularLocation>
</comment>
<evidence type="ECO:0000313" key="9">
    <source>
        <dbReference type="EMBL" id="VDL53509.1"/>
    </source>
</evidence>
<reference evidence="9 11" key="2">
    <citation type="submission" date="2018-11" db="EMBL/GenBank/DDBJ databases">
        <authorList>
            <consortium name="Pathogen Informatics"/>
        </authorList>
    </citation>
    <scope>NUCLEOTIDE SEQUENCE [LARGE SCALE GENOMIC DNA]</scope>
</reference>
<organism evidence="13">
    <name type="scientific">Hymenolepis diminuta</name>
    <name type="common">Rat tapeworm</name>
    <dbReference type="NCBI Taxonomy" id="6216"/>
    <lineage>
        <taxon>Eukaryota</taxon>
        <taxon>Metazoa</taxon>
        <taxon>Spiralia</taxon>
        <taxon>Lophotrochozoa</taxon>
        <taxon>Platyhelminthes</taxon>
        <taxon>Cestoda</taxon>
        <taxon>Eucestoda</taxon>
        <taxon>Cyclophyllidea</taxon>
        <taxon>Hymenolepididae</taxon>
        <taxon>Hymenolepis</taxon>
    </lineage>
</organism>
<evidence type="ECO:0000313" key="13">
    <source>
        <dbReference type="WBParaSite" id="HDID_0000468401-mRNA-1"/>
    </source>
</evidence>
<reference evidence="10 12" key="3">
    <citation type="submission" date="2019-07" db="EMBL/GenBank/DDBJ databases">
        <authorList>
            <person name="Jastrzebski P J."/>
            <person name="Paukszto L."/>
            <person name="Jastrzebski P J."/>
        </authorList>
    </citation>
    <scope>NUCLEOTIDE SEQUENCE [LARGE SCALE GENOMIC DNA]</scope>
    <source>
        <strain evidence="10 12">WMS-il1</strain>
    </source>
</reference>
<dbReference type="Pfam" id="PF13695">
    <property type="entry name" value="Zn_ribbon_3CxxC"/>
    <property type="match status" value="1"/>
</dbReference>
<dbReference type="SMART" id="SM01328">
    <property type="entry name" value="zf-3CxxC"/>
    <property type="match status" value="1"/>
</dbReference>
<evidence type="ECO:0000256" key="1">
    <source>
        <dbReference type="ARBA" id="ARBA00004167"/>
    </source>
</evidence>
<dbReference type="GO" id="GO:0016020">
    <property type="term" value="C:membrane"/>
    <property type="evidence" value="ECO:0007669"/>
    <property type="project" value="UniProtKB-SubCell"/>
</dbReference>
<dbReference type="GO" id="GO:0051205">
    <property type="term" value="P:protein insertion into membrane"/>
    <property type="evidence" value="ECO:0007669"/>
    <property type="project" value="TreeGrafter"/>
</dbReference>
<evidence type="ECO:0000313" key="12">
    <source>
        <dbReference type="Proteomes" id="UP000321570"/>
    </source>
</evidence>
<dbReference type="PANTHER" id="PTHR14402:SF10">
    <property type="entry name" value="3CXXC-TYPE DOMAIN-CONTAINING PROTEIN"/>
    <property type="match status" value="1"/>
</dbReference>
<evidence type="ECO:0000256" key="3">
    <source>
        <dbReference type="ARBA" id="ARBA00022723"/>
    </source>
</evidence>
<gene>
    <name evidence="9" type="ORF">HDID_LOCUS4682</name>
    <name evidence="10" type="ORF">WMSIL1_LOCUS5138</name>
</gene>
<dbReference type="GO" id="GO:0008270">
    <property type="term" value="F:zinc ion binding"/>
    <property type="evidence" value="ECO:0007669"/>
    <property type="project" value="UniProtKB-KW"/>
</dbReference>
<dbReference type="OrthoDB" id="8121437at2759"/>
<keyword evidence="7" id="KW-0472">Membrane</keyword>
<evidence type="ECO:0000313" key="11">
    <source>
        <dbReference type="Proteomes" id="UP000274504"/>
    </source>
</evidence>
<evidence type="ECO:0000259" key="8">
    <source>
        <dbReference type="SMART" id="SM01328"/>
    </source>
</evidence>
<reference evidence="13" key="1">
    <citation type="submission" date="2017-02" db="UniProtKB">
        <authorList>
            <consortium name="WormBaseParasite"/>
        </authorList>
    </citation>
    <scope>IDENTIFICATION</scope>
</reference>
<evidence type="ECO:0000256" key="2">
    <source>
        <dbReference type="ARBA" id="ARBA00022692"/>
    </source>
</evidence>
<evidence type="ECO:0000256" key="4">
    <source>
        <dbReference type="ARBA" id="ARBA00022771"/>
    </source>
</evidence>
<dbReference type="Proteomes" id="UP000321570">
    <property type="component" value="Unassembled WGS sequence"/>
</dbReference>
<dbReference type="Proteomes" id="UP000274504">
    <property type="component" value="Unassembled WGS sequence"/>
</dbReference>
<dbReference type="WBParaSite" id="HDID_0000468401-mRNA-1">
    <property type="protein sequence ID" value="HDID_0000468401-mRNA-1"/>
    <property type="gene ID" value="HDID_0000468401"/>
</dbReference>
<proteinExistence type="predicted"/>
<keyword evidence="2" id="KW-0812">Transmembrane</keyword>
<evidence type="ECO:0000256" key="5">
    <source>
        <dbReference type="ARBA" id="ARBA00022833"/>
    </source>
</evidence>
<evidence type="ECO:0000256" key="6">
    <source>
        <dbReference type="ARBA" id="ARBA00022989"/>
    </source>
</evidence>
<name>A0A0R3SIB9_HYMDI</name>
<keyword evidence="12" id="KW-1185">Reference proteome</keyword>
<evidence type="ECO:0000256" key="7">
    <source>
        <dbReference type="ARBA" id="ARBA00023136"/>
    </source>
</evidence>
<accession>A0A0R3SIB9</accession>
<dbReference type="EMBL" id="UYSG01001906">
    <property type="protein sequence ID" value="VDL53509.1"/>
    <property type="molecule type" value="Genomic_DNA"/>
</dbReference>
<dbReference type="GO" id="GO:0031849">
    <property type="term" value="F:olfactory receptor binding"/>
    <property type="evidence" value="ECO:0007669"/>
    <property type="project" value="TreeGrafter"/>
</dbReference>
<dbReference type="AlphaFoldDB" id="A0A0R3SIB9"/>